<evidence type="ECO:0000313" key="2">
    <source>
        <dbReference type="EMBL" id="CEA09011.1"/>
    </source>
</evidence>
<evidence type="ECO:0000256" key="1">
    <source>
        <dbReference type="SAM" id="SignalP"/>
    </source>
</evidence>
<feature type="chain" id="PRO_5001742497" description="Copper chaperone PCu(A)C" evidence="1">
    <location>
        <begin position="24"/>
        <end position="184"/>
    </location>
</feature>
<protein>
    <recommendedName>
        <fullName evidence="3">Copper chaperone PCu(A)C</fullName>
    </recommendedName>
</protein>
<dbReference type="EMBL" id="LN483071">
    <property type="protein sequence ID" value="CEA09011.1"/>
    <property type="molecule type" value="Genomic_DNA"/>
</dbReference>
<dbReference type="PANTHER" id="PTHR36302:SF1">
    <property type="entry name" value="COPPER CHAPERONE PCU(A)C"/>
    <property type="match status" value="1"/>
</dbReference>
<organism evidence="2">
    <name type="scientific">Arthrobacter saudimassiliensis</name>
    <dbReference type="NCBI Taxonomy" id="1461584"/>
    <lineage>
        <taxon>Bacteria</taxon>
        <taxon>Bacillati</taxon>
        <taxon>Actinomycetota</taxon>
        <taxon>Actinomycetes</taxon>
        <taxon>Micrococcales</taxon>
        <taxon>Micrococcaceae</taxon>
        <taxon>Arthrobacter</taxon>
    </lineage>
</organism>
<dbReference type="InterPro" id="IPR058248">
    <property type="entry name" value="Lxx211020-like"/>
</dbReference>
<keyword evidence="1" id="KW-0732">Signal</keyword>
<dbReference type="InterPro" id="IPR036182">
    <property type="entry name" value="PCuAC_sf"/>
</dbReference>
<gene>
    <name evidence="2" type="ORF">BN1051_02374</name>
</gene>
<dbReference type="PANTHER" id="PTHR36302">
    <property type="entry name" value="BLR7088 PROTEIN"/>
    <property type="match status" value="1"/>
</dbReference>
<accession>A0A078MVZ6</accession>
<name>A0A078MVZ6_9MICC</name>
<dbReference type="AlphaFoldDB" id="A0A078MVZ6"/>
<proteinExistence type="predicted"/>
<dbReference type="Gene3D" id="2.60.40.1890">
    <property type="entry name" value="PCu(A)C copper chaperone"/>
    <property type="match status" value="1"/>
</dbReference>
<feature type="signal peptide" evidence="1">
    <location>
        <begin position="1"/>
        <end position="23"/>
    </location>
</feature>
<dbReference type="Pfam" id="PF04314">
    <property type="entry name" value="PCuAC"/>
    <property type="match status" value="1"/>
</dbReference>
<evidence type="ECO:0008006" key="3">
    <source>
        <dbReference type="Google" id="ProtNLM"/>
    </source>
</evidence>
<dbReference type="SUPFAM" id="SSF110087">
    <property type="entry name" value="DR1885-like metal-binding protein"/>
    <property type="match status" value="1"/>
</dbReference>
<dbReference type="PATRIC" id="fig|1461584.3.peg.2348"/>
<dbReference type="InterPro" id="IPR007410">
    <property type="entry name" value="LpqE-like"/>
</dbReference>
<reference evidence="2" key="1">
    <citation type="submission" date="2014-07" db="EMBL/GenBank/DDBJ databases">
        <authorList>
            <person name="Urmite Genomes Urmite Genomes"/>
        </authorList>
    </citation>
    <scope>NUCLEOTIDE SEQUENCE</scope>
    <source>
        <strain evidence="2">11W110_air</strain>
    </source>
</reference>
<sequence>MNTTFRFSRTAFSRTAFSRTARAAALLTAAGLALTACNYEEERGEAAPPTAEVAQLSVEEAWIKAAEDGMTGAFGTLVNDGDRDLVVTGASSDAADEVELHEMAADEHGAMVMREVDGGFTVPAGGEYTLEPGGNHLMLMGLTGPVQPGDTVTIELKLEDGSLVDFEAPAKDFAGANENYDGGH</sequence>